<evidence type="ECO:0000313" key="11">
    <source>
        <dbReference type="EMBL" id="GAA4145830.1"/>
    </source>
</evidence>
<keyword evidence="6" id="KW-0479">Metal-binding</keyword>
<keyword evidence="7" id="KW-0547">Nucleotide-binding</keyword>
<keyword evidence="5" id="KW-0819">tRNA processing</keyword>
<evidence type="ECO:0000256" key="9">
    <source>
        <dbReference type="ARBA" id="ARBA00022842"/>
    </source>
</evidence>
<evidence type="ECO:0000256" key="10">
    <source>
        <dbReference type="ARBA" id="ARBA00032441"/>
    </source>
</evidence>
<dbReference type="Proteomes" id="UP001500101">
    <property type="component" value="Unassembled WGS sequence"/>
</dbReference>
<evidence type="ECO:0000256" key="7">
    <source>
        <dbReference type="ARBA" id="ARBA00022741"/>
    </source>
</evidence>
<evidence type="ECO:0000256" key="3">
    <source>
        <dbReference type="ARBA" id="ARBA00019010"/>
    </source>
</evidence>
<evidence type="ECO:0000256" key="5">
    <source>
        <dbReference type="ARBA" id="ARBA00022694"/>
    </source>
</evidence>
<keyword evidence="9" id="KW-0460">Magnesium</keyword>
<comment type="caution">
    <text evidence="11">The sequence shown here is derived from an EMBL/GenBank/DDBJ whole genome shotgun (WGS) entry which is preliminary data.</text>
</comment>
<proteinExistence type="inferred from homology"/>
<keyword evidence="12" id="KW-1185">Reference proteome</keyword>
<sequence>MEFVAASIADLPAAADWLLEQSAENRVFVFKAPMGAGKTSFIKVICSQLGVTDATSSPTFSIVNEYESANGPVYHFDFYRLKDEQEAFDLGYEEYFYSGDYCFVEWPEKIPNLIPEDAVEVNITVDEDLKRHIQIK</sequence>
<gene>
    <name evidence="11" type="primary">tsaE</name>
    <name evidence="11" type="ORF">GCM10022216_30160</name>
</gene>
<keyword evidence="4" id="KW-0963">Cytoplasm</keyword>
<name>A0ABP7Z268_9SPHI</name>
<keyword evidence="8" id="KW-0067">ATP-binding</keyword>
<protein>
    <recommendedName>
        <fullName evidence="3">tRNA threonylcarbamoyladenosine biosynthesis protein TsaE</fullName>
    </recommendedName>
    <alternativeName>
        <fullName evidence="10">t(6)A37 threonylcarbamoyladenosine biosynthesis protein TsaE</fullName>
    </alternativeName>
</protein>
<evidence type="ECO:0000256" key="1">
    <source>
        <dbReference type="ARBA" id="ARBA00004496"/>
    </source>
</evidence>
<evidence type="ECO:0000256" key="6">
    <source>
        <dbReference type="ARBA" id="ARBA00022723"/>
    </source>
</evidence>
<organism evidence="11 12">
    <name type="scientific">Sphingobacterium kyonggiense</name>
    <dbReference type="NCBI Taxonomy" id="714075"/>
    <lineage>
        <taxon>Bacteria</taxon>
        <taxon>Pseudomonadati</taxon>
        <taxon>Bacteroidota</taxon>
        <taxon>Sphingobacteriia</taxon>
        <taxon>Sphingobacteriales</taxon>
        <taxon>Sphingobacteriaceae</taxon>
        <taxon>Sphingobacterium</taxon>
    </lineage>
</organism>
<dbReference type="PANTHER" id="PTHR33540">
    <property type="entry name" value="TRNA THREONYLCARBAMOYLADENOSINE BIOSYNTHESIS PROTEIN TSAE"/>
    <property type="match status" value="1"/>
</dbReference>
<dbReference type="SUPFAM" id="SSF52540">
    <property type="entry name" value="P-loop containing nucleoside triphosphate hydrolases"/>
    <property type="match status" value="1"/>
</dbReference>
<dbReference type="RefSeq" id="WP_344675623.1">
    <property type="nucleotide sequence ID" value="NZ_BAAAZI010000012.1"/>
</dbReference>
<dbReference type="EMBL" id="BAAAZI010000012">
    <property type="protein sequence ID" value="GAA4145830.1"/>
    <property type="molecule type" value="Genomic_DNA"/>
</dbReference>
<evidence type="ECO:0000256" key="4">
    <source>
        <dbReference type="ARBA" id="ARBA00022490"/>
    </source>
</evidence>
<evidence type="ECO:0000313" key="12">
    <source>
        <dbReference type="Proteomes" id="UP001500101"/>
    </source>
</evidence>
<evidence type="ECO:0000256" key="8">
    <source>
        <dbReference type="ARBA" id="ARBA00022840"/>
    </source>
</evidence>
<comment type="subcellular location">
    <subcellularLocation>
        <location evidence="1">Cytoplasm</location>
    </subcellularLocation>
</comment>
<dbReference type="Gene3D" id="3.40.50.300">
    <property type="entry name" value="P-loop containing nucleotide triphosphate hydrolases"/>
    <property type="match status" value="1"/>
</dbReference>
<reference evidence="12" key="1">
    <citation type="journal article" date="2019" name="Int. J. Syst. Evol. Microbiol.">
        <title>The Global Catalogue of Microorganisms (GCM) 10K type strain sequencing project: providing services to taxonomists for standard genome sequencing and annotation.</title>
        <authorList>
            <consortium name="The Broad Institute Genomics Platform"/>
            <consortium name="The Broad Institute Genome Sequencing Center for Infectious Disease"/>
            <person name="Wu L."/>
            <person name="Ma J."/>
        </authorList>
    </citation>
    <scope>NUCLEOTIDE SEQUENCE [LARGE SCALE GENOMIC DNA]</scope>
    <source>
        <strain evidence="12">JCM 16704</strain>
    </source>
</reference>
<dbReference type="NCBIfam" id="TIGR00150">
    <property type="entry name" value="T6A_YjeE"/>
    <property type="match status" value="1"/>
</dbReference>
<dbReference type="Pfam" id="PF02367">
    <property type="entry name" value="TsaE"/>
    <property type="match status" value="1"/>
</dbReference>
<accession>A0ABP7Z268</accession>
<dbReference type="InterPro" id="IPR027417">
    <property type="entry name" value="P-loop_NTPase"/>
</dbReference>
<dbReference type="InterPro" id="IPR003442">
    <property type="entry name" value="T6A_TsaE"/>
</dbReference>
<dbReference type="PANTHER" id="PTHR33540:SF2">
    <property type="entry name" value="TRNA THREONYLCARBAMOYLADENOSINE BIOSYNTHESIS PROTEIN TSAE"/>
    <property type="match status" value="1"/>
</dbReference>
<comment type="similarity">
    <text evidence="2">Belongs to the TsaE family.</text>
</comment>
<evidence type="ECO:0000256" key="2">
    <source>
        <dbReference type="ARBA" id="ARBA00007599"/>
    </source>
</evidence>